<dbReference type="SMR" id="A0A7M7QG75"/>
<feature type="compositionally biased region" description="Polar residues" evidence="10">
    <location>
        <begin position="509"/>
        <end position="518"/>
    </location>
</feature>
<keyword evidence="14" id="KW-1185">Reference proteome</keyword>
<dbReference type="GO" id="GO:0035167">
    <property type="term" value="P:larval lymph gland hemopoiesis"/>
    <property type="evidence" value="ECO:0007669"/>
    <property type="project" value="UniProtKB-ARBA"/>
</dbReference>
<evidence type="ECO:0000256" key="9">
    <source>
        <dbReference type="PROSITE-ProRule" id="PRU00042"/>
    </source>
</evidence>
<dbReference type="EnsemblMetazoa" id="XM_031931286">
    <property type="protein sequence ID" value="XP_031787146"/>
    <property type="gene ID" value="LOC100123363"/>
</dbReference>
<dbReference type="Gene3D" id="3.30.710.10">
    <property type="entry name" value="Potassium Channel Kv1.1, Chain A"/>
    <property type="match status" value="1"/>
</dbReference>
<dbReference type="Proteomes" id="UP000002358">
    <property type="component" value="Chromosome 5"/>
</dbReference>
<dbReference type="GO" id="GO:0005634">
    <property type="term" value="C:nucleus"/>
    <property type="evidence" value="ECO:0007669"/>
    <property type="project" value="UniProtKB-SubCell"/>
</dbReference>
<sequence length="770" mass="84416">MEDDQQFCLRWNNHQSTIIQNFDTLLESGTLVDCTLAAEGKYLKAHKVVLSACSPYFEGLLSEHYDKHPVFILKDVKFKELKAMMDYMYRGEVNISQDQLTALLKAAESLQIKGLSDSRTDKGTGNTGNTTTGGSKDNTRPAKTASSTAAASASAAAVDIPHTSSGLTIEKNSKVPRQSIQQVSVSDQLENSASPQLRGHSSREGSQSPTRKRKRLRRRSLGNDDNSMENHEASNSSDVNMTAPALGVAPVAEEKSQADPADSIGRSALMQQLTKPADEMLQMPLEKPEPSEDMIQPKSEYQDDQESVEDLTNFDDDMNDLNEMEQDNSRAGPSHDPSQHAGMPSWHIAGDRSNASVVGAAAGPGAGDEVFLAAAEAAQAQRDSQVLATTPENIDVPATPTSKTSRISNSITPTTRNNKAKMPTTPTSRNSKQKRLTTPTSKNSVVNGSPASILKNNGDKPKSPNSKNIIIKSTASVSKKIIVKPLRGKDKSISPTKDNNSSKKSTDSVLENNIEQSTNNSVNNSEMIIAPALENESISSALKTSIVDKSVTSITDKKIVNEPTASIVDNIIVDVLTGLTLGSNVEYEPVPPIVENNVDDEPVPPIVENNVDDEPVPPIVENNVVDELPTSDDNDDKSEVDDEEFRGFSNQELQRSLCYLQKWDLLMSRKILPKKILLLHKQQANNLLKKSCTRFLCTTCSKEFTRKRDLWKHVKYICGQGERFKCPYCPKYKSNVTSNVYKHIRLDHPTCRIFCIDAVTNKPFKSDNSS</sequence>
<dbReference type="InterPro" id="IPR051095">
    <property type="entry name" value="Dros_DevTransReg"/>
</dbReference>
<feature type="domain" description="C2H2-type" evidence="12">
    <location>
        <begin position="695"/>
        <end position="724"/>
    </location>
</feature>
<name>A0A7M7QG75_NASVI</name>
<feature type="compositionally biased region" description="Acidic residues" evidence="10">
    <location>
        <begin position="302"/>
        <end position="326"/>
    </location>
</feature>
<dbReference type="GO" id="GO:0008406">
    <property type="term" value="P:gonad development"/>
    <property type="evidence" value="ECO:0007669"/>
    <property type="project" value="UniProtKB-ARBA"/>
</dbReference>
<evidence type="ECO:0008006" key="15">
    <source>
        <dbReference type="Google" id="ProtNLM"/>
    </source>
</evidence>
<dbReference type="InterPro" id="IPR013087">
    <property type="entry name" value="Znf_C2H2_type"/>
</dbReference>
<evidence type="ECO:0000256" key="2">
    <source>
        <dbReference type="ARBA" id="ARBA00022473"/>
    </source>
</evidence>
<dbReference type="CDD" id="cd18315">
    <property type="entry name" value="BTB_POZ_BAB-like"/>
    <property type="match status" value="1"/>
</dbReference>
<comment type="function">
    <text evidence="8">Putative transcription factor required for axon growth and guidance in the central and peripheral nervous systems. Repels CNS axons away from the midline by promoting the expression of the midline repellent sli and its receptor robo.</text>
</comment>
<comment type="subcellular location">
    <subcellularLocation>
        <location evidence="1">Nucleus</location>
    </subcellularLocation>
</comment>
<feature type="compositionally biased region" description="Polar residues" evidence="10">
    <location>
        <begin position="383"/>
        <end position="392"/>
    </location>
</feature>
<feature type="domain" description="BTB" evidence="11">
    <location>
        <begin position="32"/>
        <end position="97"/>
    </location>
</feature>
<reference evidence="13" key="1">
    <citation type="submission" date="2021-01" db="UniProtKB">
        <authorList>
            <consortium name="EnsemblMetazoa"/>
        </authorList>
    </citation>
    <scope>IDENTIFICATION</scope>
</reference>
<dbReference type="PANTHER" id="PTHR23110">
    <property type="entry name" value="BTB DOMAIN TRANSCRIPTION FACTOR"/>
    <property type="match status" value="1"/>
</dbReference>
<dbReference type="SUPFAM" id="SSF54695">
    <property type="entry name" value="POZ domain"/>
    <property type="match status" value="1"/>
</dbReference>
<dbReference type="GO" id="GO:0016199">
    <property type="term" value="P:axon midline choice point recognition"/>
    <property type="evidence" value="ECO:0007669"/>
    <property type="project" value="UniProtKB-ARBA"/>
</dbReference>
<keyword evidence="7" id="KW-0539">Nucleus</keyword>
<dbReference type="EnsemblMetazoa" id="XM_032600529">
    <property type="protein sequence ID" value="XP_032456420"/>
    <property type="gene ID" value="LOC100123363"/>
</dbReference>
<dbReference type="AlphaFoldDB" id="A0A7M7QG75"/>
<dbReference type="RefSeq" id="XP_031787146.1">
    <property type="nucleotide sequence ID" value="XM_031931286.2"/>
</dbReference>
<dbReference type="GO" id="GO:0045476">
    <property type="term" value="P:nurse cell apoptotic process"/>
    <property type="evidence" value="ECO:0007669"/>
    <property type="project" value="UniProtKB-ARBA"/>
</dbReference>
<feature type="compositionally biased region" description="Polar residues" evidence="10">
    <location>
        <begin position="399"/>
        <end position="417"/>
    </location>
</feature>
<keyword evidence="6" id="KW-0804">Transcription</keyword>
<feature type="region of interest" description="Disordered" evidence="10">
    <location>
        <begin position="624"/>
        <end position="645"/>
    </location>
</feature>
<evidence type="ECO:0000256" key="4">
    <source>
        <dbReference type="ARBA" id="ARBA00022902"/>
    </source>
</evidence>
<evidence type="ECO:0000313" key="14">
    <source>
        <dbReference type="Proteomes" id="UP000002358"/>
    </source>
</evidence>
<feature type="compositionally biased region" description="Polar residues" evidence="10">
    <location>
        <begin position="175"/>
        <end position="195"/>
    </location>
</feature>
<feature type="compositionally biased region" description="Acidic residues" evidence="10">
    <location>
        <begin position="629"/>
        <end position="644"/>
    </location>
</feature>
<feature type="compositionally biased region" description="Basic residues" evidence="10">
    <location>
        <begin position="210"/>
        <end position="220"/>
    </location>
</feature>
<dbReference type="GO" id="GO:0006357">
    <property type="term" value="P:regulation of transcription by RNA polymerase II"/>
    <property type="evidence" value="ECO:0007669"/>
    <property type="project" value="TreeGrafter"/>
</dbReference>
<evidence type="ECO:0000256" key="3">
    <source>
        <dbReference type="ARBA" id="ARBA00022782"/>
    </source>
</evidence>
<feature type="region of interest" description="Disordered" evidence="10">
    <location>
        <begin position="383"/>
        <end position="518"/>
    </location>
</feature>
<dbReference type="GeneID" id="100123363"/>
<keyword evidence="2" id="KW-0217">Developmental protein</keyword>
<evidence type="ECO:0000313" key="13">
    <source>
        <dbReference type="EnsemblMetazoa" id="XP_031787146"/>
    </source>
</evidence>
<dbReference type="PROSITE" id="PS50157">
    <property type="entry name" value="ZINC_FINGER_C2H2_2"/>
    <property type="match status" value="1"/>
</dbReference>
<evidence type="ECO:0000259" key="11">
    <source>
        <dbReference type="PROSITE" id="PS50097"/>
    </source>
</evidence>
<evidence type="ECO:0000256" key="10">
    <source>
        <dbReference type="SAM" id="MobiDB-lite"/>
    </source>
</evidence>
<keyword evidence="5" id="KW-0805">Transcription regulation</keyword>
<dbReference type="GO" id="GO:0007464">
    <property type="term" value="P:R3/R4 cell fate commitment"/>
    <property type="evidence" value="ECO:0007669"/>
    <property type="project" value="UniProtKB-ARBA"/>
</dbReference>
<evidence type="ECO:0000256" key="5">
    <source>
        <dbReference type="ARBA" id="ARBA00023015"/>
    </source>
</evidence>
<evidence type="ECO:0000256" key="1">
    <source>
        <dbReference type="ARBA" id="ARBA00004123"/>
    </source>
</evidence>
<dbReference type="Gene3D" id="3.30.160.60">
    <property type="entry name" value="Classic Zinc Finger"/>
    <property type="match status" value="1"/>
</dbReference>
<accession>A0A7M7QG75</accession>
<dbReference type="GO" id="GO:0045467">
    <property type="term" value="P:R7 cell development"/>
    <property type="evidence" value="ECO:0007669"/>
    <property type="project" value="UniProtKB-ARBA"/>
</dbReference>
<dbReference type="SMART" id="SM00225">
    <property type="entry name" value="BTB"/>
    <property type="match status" value="1"/>
</dbReference>
<dbReference type="GO" id="GO:0007526">
    <property type="term" value="P:larval somatic muscle development"/>
    <property type="evidence" value="ECO:0007669"/>
    <property type="project" value="UniProtKB-ARBA"/>
</dbReference>
<feature type="region of interest" description="Disordered" evidence="10">
    <location>
        <begin position="288"/>
        <end position="349"/>
    </location>
</feature>
<protein>
    <recommendedName>
        <fullName evidence="15">Longitudinals lacking protein</fullName>
    </recommendedName>
</protein>
<dbReference type="GO" id="GO:0008270">
    <property type="term" value="F:zinc ion binding"/>
    <property type="evidence" value="ECO:0007669"/>
    <property type="project" value="UniProtKB-KW"/>
</dbReference>
<feature type="compositionally biased region" description="Low complexity" evidence="10">
    <location>
        <begin position="123"/>
        <end position="134"/>
    </location>
</feature>
<dbReference type="PROSITE" id="PS50097">
    <property type="entry name" value="BTB"/>
    <property type="match status" value="1"/>
</dbReference>
<feature type="compositionally biased region" description="Polar residues" evidence="10">
    <location>
        <begin position="424"/>
        <end position="450"/>
    </location>
</feature>
<dbReference type="InterPro" id="IPR000210">
    <property type="entry name" value="BTB/POZ_dom"/>
</dbReference>
<feature type="compositionally biased region" description="Polar residues" evidence="10">
    <location>
        <begin position="463"/>
        <end position="477"/>
    </location>
</feature>
<keyword evidence="9" id="KW-0862">Zinc</keyword>
<keyword evidence="9" id="KW-0863">Zinc-finger</keyword>
<dbReference type="GO" id="GO:0048813">
    <property type="term" value="P:dendrite morphogenesis"/>
    <property type="evidence" value="ECO:0007669"/>
    <property type="project" value="UniProtKB-ARBA"/>
</dbReference>
<evidence type="ECO:0000256" key="7">
    <source>
        <dbReference type="ARBA" id="ARBA00023242"/>
    </source>
</evidence>
<feature type="compositionally biased region" description="Low complexity" evidence="10">
    <location>
        <begin position="144"/>
        <end position="157"/>
    </location>
</feature>
<feature type="region of interest" description="Disordered" evidence="10">
    <location>
        <begin position="115"/>
        <end position="241"/>
    </location>
</feature>
<evidence type="ECO:0000259" key="12">
    <source>
        <dbReference type="PROSITE" id="PS50157"/>
    </source>
</evidence>
<proteinExistence type="predicted"/>
<evidence type="ECO:0000256" key="8">
    <source>
        <dbReference type="ARBA" id="ARBA00037382"/>
    </source>
</evidence>
<keyword evidence="9" id="KW-0479">Metal-binding</keyword>
<keyword evidence="4" id="KW-0524">Neurogenesis</keyword>
<dbReference type="PANTHER" id="PTHR23110:SF111">
    <property type="entry name" value="LONGITUDINALS LACKING PROTEIN, ISOFORMS F_I_K_T"/>
    <property type="match status" value="1"/>
</dbReference>
<keyword evidence="3" id="KW-0221">Differentiation</keyword>
<organism evidence="13 14">
    <name type="scientific">Nasonia vitripennis</name>
    <name type="common">Parasitic wasp</name>
    <dbReference type="NCBI Taxonomy" id="7425"/>
    <lineage>
        <taxon>Eukaryota</taxon>
        <taxon>Metazoa</taxon>
        <taxon>Ecdysozoa</taxon>
        <taxon>Arthropoda</taxon>
        <taxon>Hexapoda</taxon>
        <taxon>Insecta</taxon>
        <taxon>Pterygota</taxon>
        <taxon>Neoptera</taxon>
        <taxon>Endopterygota</taxon>
        <taxon>Hymenoptera</taxon>
        <taxon>Apocrita</taxon>
        <taxon>Proctotrupomorpha</taxon>
        <taxon>Chalcidoidea</taxon>
        <taxon>Pteromalidae</taxon>
        <taxon>Pteromalinae</taxon>
        <taxon>Nasonia</taxon>
    </lineage>
</organism>
<dbReference type="Pfam" id="PF00651">
    <property type="entry name" value="BTB"/>
    <property type="match status" value="1"/>
</dbReference>
<dbReference type="FunFam" id="3.30.710.10:FF:000091">
    <property type="entry name" value="Lola, isoform F"/>
    <property type="match status" value="1"/>
</dbReference>
<evidence type="ECO:0000256" key="6">
    <source>
        <dbReference type="ARBA" id="ARBA00023163"/>
    </source>
</evidence>
<dbReference type="InterPro" id="IPR011333">
    <property type="entry name" value="SKP1/BTB/POZ_sf"/>
</dbReference>
<dbReference type="RefSeq" id="XP_032456420.1">
    <property type="nucleotide sequence ID" value="XM_032600529.1"/>
</dbReference>